<reference evidence="2 3" key="1">
    <citation type="submission" date="2018-02" db="EMBL/GenBank/DDBJ databases">
        <title>Complete genome of Nitrosopumilus oxyclinae HCE1.</title>
        <authorList>
            <person name="Qin W."/>
            <person name="Zheng Y."/>
            <person name="Stahl D.A."/>
        </authorList>
    </citation>
    <scope>NUCLEOTIDE SEQUENCE [LARGE SCALE GENOMIC DNA]</scope>
    <source>
        <strain evidence="2 3">HCE1</strain>
    </source>
</reference>
<evidence type="ECO:0000313" key="3">
    <source>
        <dbReference type="Proteomes" id="UP000509441"/>
    </source>
</evidence>
<dbReference type="OrthoDB" id="984at2157"/>
<keyword evidence="1" id="KW-1133">Transmembrane helix</keyword>
<dbReference type="AlphaFoldDB" id="A0A7D5M393"/>
<proteinExistence type="predicted"/>
<protein>
    <submittedName>
        <fullName evidence="2">Uncharacterized protein</fullName>
    </submittedName>
</protein>
<accession>A0A7D5M393</accession>
<gene>
    <name evidence="2" type="ORF">C5F49_05850</name>
</gene>
<sequence>MIIGIFLIVLGITQYIPFHYSALIGVGFYFAIKLYVEKRRKSIENSVGDGICMECGSKIIQTKCPNCDYSKE</sequence>
<name>A0A7D5M393_9ARCH</name>
<keyword evidence="3" id="KW-1185">Reference proteome</keyword>
<organism evidence="2 3">
    <name type="scientific">Nitrosopumilus oxyclinae</name>
    <dbReference type="NCBI Taxonomy" id="1959104"/>
    <lineage>
        <taxon>Archaea</taxon>
        <taxon>Nitrososphaerota</taxon>
        <taxon>Nitrososphaeria</taxon>
        <taxon>Nitrosopumilales</taxon>
        <taxon>Nitrosopumilaceae</taxon>
        <taxon>Nitrosopumilus</taxon>
    </lineage>
</organism>
<evidence type="ECO:0000313" key="2">
    <source>
        <dbReference type="EMBL" id="QLH05592.1"/>
    </source>
</evidence>
<keyword evidence="1" id="KW-0812">Transmembrane</keyword>
<dbReference type="Proteomes" id="UP000509441">
    <property type="component" value="Chromosome"/>
</dbReference>
<feature type="transmembrane region" description="Helical" evidence="1">
    <location>
        <begin position="6"/>
        <end position="32"/>
    </location>
</feature>
<dbReference type="KEGG" id="nox:C5F49_05850"/>
<evidence type="ECO:0000256" key="1">
    <source>
        <dbReference type="SAM" id="Phobius"/>
    </source>
</evidence>
<keyword evidence="1" id="KW-0472">Membrane</keyword>
<dbReference type="EMBL" id="CP026994">
    <property type="protein sequence ID" value="QLH05592.1"/>
    <property type="molecule type" value="Genomic_DNA"/>
</dbReference>